<dbReference type="Proteomes" id="UP001312865">
    <property type="component" value="Unassembled WGS sequence"/>
</dbReference>
<proteinExistence type="predicted"/>
<dbReference type="SUPFAM" id="SSF160631">
    <property type="entry name" value="SMI1/KNR4-like"/>
    <property type="match status" value="1"/>
</dbReference>
<dbReference type="RefSeq" id="WP_336587509.1">
    <property type="nucleotide sequence ID" value="NZ_JBBAXC010000010.1"/>
</dbReference>
<reference evidence="1 2" key="1">
    <citation type="journal article" date="2018" name="J. Microbiol.">
        <title>Bacillus spongiae sp. nov., isolated from sponge of Jeju Island.</title>
        <authorList>
            <person name="Lee G.E."/>
            <person name="Im W.T."/>
            <person name="Park J.S."/>
        </authorList>
    </citation>
    <scope>NUCLEOTIDE SEQUENCE [LARGE SCALE GENOMIC DNA]</scope>
    <source>
        <strain evidence="1 2">135PIL107-10</strain>
    </source>
</reference>
<name>A0ABU8HFE1_9BACI</name>
<accession>A0ABU8HFE1</accession>
<evidence type="ECO:0000313" key="2">
    <source>
        <dbReference type="Proteomes" id="UP001312865"/>
    </source>
</evidence>
<dbReference type="Gene3D" id="3.40.1580.10">
    <property type="entry name" value="SMI1/KNR4-like"/>
    <property type="match status" value="1"/>
</dbReference>
<evidence type="ECO:0000313" key="1">
    <source>
        <dbReference type="EMBL" id="MEI5908070.1"/>
    </source>
</evidence>
<dbReference type="InterPro" id="IPR037883">
    <property type="entry name" value="Knr4/Smi1-like_sf"/>
</dbReference>
<dbReference type="EMBL" id="JBBAXC010000010">
    <property type="protein sequence ID" value="MEI5908070.1"/>
    <property type="molecule type" value="Genomic_DNA"/>
</dbReference>
<sequence>MSDFIFQEAKTFIDNAKKLGGNYIGRTATIEEIQLLNDKFGDKIPSWYMKLITKLPLIHMEIGWQAYEPEEDYDGIEYVDIYQPSDMIDESFEAYPGRPILERGFVCIGGDPAGSGNPYFINFDAEHPAVFQIYHDSVDNPDEILKNGKVKAADSLVNFFKNGIILE</sequence>
<keyword evidence="2" id="KW-1185">Reference proteome</keyword>
<comment type="caution">
    <text evidence="1">The sequence shown here is derived from an EMBL/GenBank/DDBJ whole genome shotgun (WGS) entry which is preliminary data.</text>
</comment>
<evidence type="ECO:0008006" key="3">
    <source>
        <dbReference type="Google" id="ProtNLM"/>
    </source>
</evidence>
<gene>
    <name evidence="1" type="ORF">WAK64_13500</name>
</gene>
<protein>
    <recommendedName>
        <fullName evidence="3">SMI1/KNR4 family protein</fullName>
    </recommendedName>
</protein>
<organism evidence="1 2">
    <name type="scientific">Bacillus spongiae</name>
    <dbReference type="NCBI Taxonomy" id="2683610"/>
    <lineage>
        <taxon>Bacteria</taxon>
        <taxon>Bacillati</taxon>
        <taxon>Bacillota</taxon>
        <taxon>Bacilli</taxon>
        <taxon>Bacillales</taxon>
        <taxon>Bacillaceae</taxon>
        <taxon>Bacillus</taxon>
    </lineage>
</organism>